<comment type="caution">
    <text evidence="3">The sequence shown here is derived from an EMBL/GenBank/DDBJ whole genome shotgun (WGS) entry which is preliminary data.</text>
</comment>
<sequence>MAFSRNVLKCVIVIVLRYTVDTCGHRGIQRISFANLPDSVHFAVDEHAADEHAADEQAADEHAVDEHAADEHAADERLSPGTGTSSLCKHLQELL</sequence>
<feature type="signal peptide" evidence="2">
    <location>
        <begin position="1"/>
        <end position="22"/>
    </location>
</feature>
<name>A0AAW2GBN1_9HYME</name>
<protein>
    <recommendedName>
        <fullName evidence="5">Secreted protein</fullName>
    </recommendedName>
</protein>
<feature type="chain" id="PRO_5043833924" description="Secreted protein" evidence="2">
    <location>
        <begin position="23"/>
        <end position="95"/>
    </location>
</feature>
<evidence type="ECO:0000313" key="3">
    <source>
        <dbReference type="EMBL" id="KAL0124624.1"/>
    </source>
</evidence>
<evidence type="ECO:0008006" key="5">
    <source>
        <dbReference type="Google" id="ProtNLM"/>
    </source>
</evidence>
<dbReference type="AlphaFoldDB" id="A0AAW2GBN1"/>
<gene>
    <name evidence="3" type="ORF">PUN28_006463</name>
</gene>
<dbReference type="EMBL" id="JADYXP020000005">
    <property type="protein sequence ID" value="KAL0124624.1"/>
    <property type="molecule type" value="Genomic_DNA"/>
</dbReference>
<accession>A0AAW2GBN1</accession>
<dbReference type="Proteomes" id="UP001430953">
    <property type="component" value="Unassembled WGS sequence"/>
</dbReference>
<feature type="compositionally biased region" description="Basic and acidic residues" evidence="1">
    <location>
        <begin position="49"/>
        <end position="78"/>
    </location>
</feature>
<organism evidence="3 4">
    <name type="scientific">Cardiocondyla obscurior</name>
    <dbReference type="NCBI Taxonomy" id="286306"/>
    <lineage>
        <taxon>Eukaryota</taxon>
        <taxon>Metazoa</taxon>
        <taxon>Ecdysozoa</taxon>
        <taxon>Arthropoda</taxon>
        <taxon>Hexapoda</taxon>
        <taxon>Insecta</taxon>
        <taxon>Pterygota</taxon>
        <taxon>Neoptera</taxon>
        <taxon>Endopterygota</taxon>
        <taxon>Hymenoptera</taxon>
        <taxon>Apocrita</taxon>
        <taxon>Aculeata</taxon>
        <taxon>Formicoidea</taxon>
        <taxon>Formicidae</taxon>
        <taxon>Myrmicinae</taxon>
        <taxon>Cardiocondyla</taxon>
    </lineage>
</organism>
<feature type="region of interest" description="Disordered" evidence="1">
    <location>
        <begin position="49"/>
        <end position="85"/>
    </location>
</feature>
<proteinExistence type="predicted"/>
<keyword evidence="4" id="KW-1185">Reference proteome</keyword>
<evidence type="ECO:0000256" key="1">
    <source>
        <dbReference type="SAM" id="MobiDB-lite"/>
    </source>
</evidence>
<evidence type="ECO:0000256" key="2">
    <source>
        <dbReference type="SAM" id="SignalP"/>
    </source>
</evidence>
<keyword evidence="2" id="KW-0732">Signal</keyword>
<reference evidence="3 4" key="1">
    <citation type="submission" date="2023-03" db="EMBL/GenBank/DDBJ databases">
        <title>High recombination rates correlate with genetic variation in Cardiocondyla obscurior ants.</title>
        <authorList>
            <person name="Errbii M."/>
        </authorList>
    </citation>
    <scope>NUCLEOTIDE SEQUENCE [LARGE SCALE GENOMIC DNA]</scope>
    <source>
        <strain evidence="3">Alpha-2009</strain>
        <tissue evidence="3">Whole body</tissue>
    </source>
</reference>
<evidence type="ECO:0000313" key="4">
    <source>
        <dbReference type="Proteomes" id="UP001430953"/>
    </source>
</evidence>